<dbReference type="Proteomes" id="UP000281431">
    <property type="component" value="Unassembled WGS sequence"/>
</dbReference>
<sequence length="149" mass="16709">MDELSDGRISAMNRIRWTAVSEPRRRAEVGTRTHVQEFSPERWEHPSMQSQTRRRESKRSAVSSDDRSGRLDPLAFGFALGTTMAASVGFVGVVSRLGWARRWRVMLADLYPGFEEERGGTASGIAWGGLDGFAAGVTVAWLYNVFRRE</sequence>
<evidence type="ECO:0000313" key="3">
    <source>
        <dbReference type="EMBL" id="RQG96219.1"/>
    </source>
</evidence>
<gene>
    <name evidence="3" type="ORF">EA472_20730</name>
</gene>
<evidence type="ECO:0000313" key="4">
    <source>
        <dbReference type="Proteomes" id="UP000281431"/>
    </source>
</evidence>
<evidence type="ECO:0000256" key="1">
    <source>
        <dbReference type="SAM" id="MobiDB-lite"/>
    </source>
</evidence>
<accession>A0A3N6PAR9</accession>
<proteinExistence type="predicted"/>
<organism evidence="3 4">
    <name type="scientific">Natrarchaeobius chitinivorans</name>
    <dbReference type="NCBI Taxonomy" id="1679083"/>
    <lineage>
        <taxon>Archaea</taxon>
        <taxon>Methanobacteriati</taxon>
        <taxon>Methanobacteriota</taxon>
        <taxon>Stenosarchaea group</taxon>
        <taxon>Halobacteria</taxon>
        <taxon>Halobacteriales</taxon>
        <taxon>Natrialbaceae</taxon>
        <taxon>Natrarchaeobius</taxon>
    </lineage>
</organism>
<protein>
    <submittedName>
        <fullName evidence="3">Uncharacterized protein</fullName>
    </submittedName>
</protein>
<feature type="compositionally biased region" description="Basic and acidic residues" evidence="1">
    <location>
        <begin position="22"/>
        <end position="45"/>
    </location>
</feature>
<keyword evidence="4" id="KW-1185">Reference proteome</keyword>
<keyword evidence="2" id="KW-1133">Transmembrane helix</keyword>
<feature type="transmembrane region" description="Helical" evidence="2">
    <location>
        <begin position="74"/>
        <end position="94"/>
    </location>
</feature>
<evidence type="ECO:0000256" key="2">
    <source>
        <dbReference type="SAM" id="Phobius"/>
    </source>
</evidence>
<dbReference type="NCBIfam" id="NF037947">
    <property type="entry name" value="holin_4"/>
    <property type="match status" value="1"/>
</dbReference>
<name>A0A3N6PAR9_NATCH</name>
<dbReference type="AlphaFoldDB" id="A0A3N6PAR9"/>
<keyword evidence="2" id="KW-0472">Membrane</keyword>
<reference evidence="3 4" key="1">
    <citation type="submission" date="2018-10" db="EMBL/GenBank/DDBJ databases">
        <title>Natrarchaeobius chitinivorans gen. nov., sp. nov., and Natrarchaeobius haloalkaliphilus sp. nov., alkaliphilic, chitin-utilizing haloarchaea from hypersaline alkaline lakes.</title>
        <authorList>
            <person name="Sorokin D.Y."/>
            <person name="Elcheninov A.G."/>
            <person name="Kostrikina N.A."/>
            <person name="Bale N.J."/>
            <person name="Sinninghe Damste J.S."/>
            <person name="Khijniak T.V."/>
            <person name="Kublanov I.V."/>
            <person name="Toshchakov S.V."/>
        </authorList>
    </citation>
    <scope>NUCLEOTIDE SEQUENCE [LARGE SCALE GENOMIC DNA]</scope>
    <source>
        <strain evidence="3 4">AArcht7</strain>
    </source>
</reference>
<feature type="region of interest" description="Disordered" evidence="1">
    <location>
        <begin position="22"/>
        <end position="71"/>
    </location>
</feature>
<keyword evidence="2" id="KW-0812">Transmembrane</keyword>
<comment type="caution">
    <text evidence="3">The sequence shown here is derived from an EMBL/GenBank/DDBJ whole genome shotgun (WGS) entry which is preliminary data.</text>
</comment>
<dbReference type="EMBL" id="REFZ01000026">
    <property type="protein sequence ID" value="RQG96219.1"/>
    <property type="molecule type" value="Genomic_DNA"/>
</dbReference>